<evidence type="ECO:0000256" key="1">
    <source>
        <dbReference type="PROSITE-ProRule" id="PRU00244"/>
    </source>
</evidence>
<dbReference type="InterPro" id="IPR035965">
    <property type="entry name" value="PAS-like_dom_sf"/>
</dbReference>
<reference evidence="5 6" key="1">
    <citation type="submission" date="2024-06" db="EMBL/GenBank/DDBJ databases">
        <title>Genomic Encyclopedia of Type Strains, Phase IV (KMG-IV): sequencing the most valuable type-strain genomes for metagenomic binning, comparative biology and taxonomic classification.</title>
        <authorList>
            <person name="Goeker M."/>
        </authorList>
    </citation>
    <scope>NUCLEOTIDE SEQUENCE [LARGE SCALE GENOMIC DNA]</scope>
    <source>
        <strain evidence="5 6">DSM 21331</strain>
    </source>
</reference>
<feature type="transmembrane region" description="Helical" evidence="1">
    <location>
        <begin position="206"/>
        <end position="229"/>
    </location>
</feature>
<dbReference type="InterPro" id="IPR005330">
    <property type="entry name" value="MHYT_dom"/>
</dbReference>
<organism evidence="5 6">
    <name type="scientific">Methylobacterium goesingense</name>
    <dbReference type="NCBI Taxonomy" id="243690"/>
    <lineage>
        <taxon>Bacteria</taxon>
        <taxon>Pseudomonadati</taxon>
        <taxon>Pseudomonadota</taxon>
        <taxon>Alphaproteobacteria</taxon>
        <taxon>Hyphomicrobiales</taxon>
        <taxon>Methylobacteriaceae</taxon>
        <taxon>Methylobacterium</taxon>
    </lineage>
</organism>
<keyword evidence="1" id="KW-0812">Transmembrane</keyword>
<dbReference type="InterPro" id="IPR001633">
    <property type="entry name" value="EAL_dom"/>
</dbReference>
<dbReference type="CDD" id="cd01948">
    <property type="entry name" value="EAL"/>
    <property type="match status" value="1"/>
</dbReference>
<evidence type="ECO:0000259" key="3">
    <source>
        <dbReference type="PROSITE" id="PS50887"/>
    </source>
</evidence>
<dbReference type="Gene3D" id="3.20.20.450">
    <property type="entry name" value="EAL domain"/>
    <property type="match status" value="1"/>
</dbReference>
<dbReference type="SUPFAM" id="SSF55073">
    <property type="entry name" value="Nucleotide cyclase"/>
    <property type="match status" value="1"/>
</dbReference>
<dbReference type="Proteomes" id="UP001549145">
    <property type="component" value="Unassembled WGS sequence"/>
</dbReference>
<dbReference type="EMBL" id="JBEPMM010000001">
    <property type="protein sequence ID" value="MET3690898.1"/>
    <property type="molecule type" value="Genomic_DNA"/>
</dbReference>
<dbReference type="SMART" id="SM00267">
    <property type="entry name" value="GGDEF"/>
    <property type="match status" value="1"/>
</dbReference>
<feature type="transmembrane region" description="Helical" evidence="1">
    <location>
        <begin position="48"/>
        <end position="70"/>
    </location>
</feature>
<dbReference type="PANTHER" id="PTHR44757:SF2">
    <property type="entry name" value="BIOFILM ARCHITECTURE MAINTENANCE PROTEIN MBAA"/>
    <property type="match status" value="1"/>
</dbReference>
<sequence length="785" mass="83716">MALTLVTLFSSQAVSFVLVAVMICALSAWLTVRLLYKATCSAAGRRSKWIVGTAVVAGVGVWTTHFMAMLGYRTDIVLGYDLSTTVLSGLIAILAVGTPLGLSALPATRSSRALLGGVAGLGIGAMHIIGMLALDGCTQTQSLVANGLACAIGATLMALARAMPAHTPSYAVACPLFVAAVCGTHFISMAGTVVEGHLASDASSNIQMALSVLTAAGAAVLIIGAFLALAATRRFEAQEATHLTVLATALQNMSNGLLKISSDQVIELYNQRLCEMLRLEPETMSVGVSLERFVAAMGAANGWDAERVARTLDTHRLWLRSDRESRAEHHFDDGRILAISCQPVRDGVILTVDDVTRDRLAEKEISHLAYHDPLTGLANRRALCERMLASHAGAAPFALLLIDLDRFKSVNDTFGHAVGDQLLIAVADRLQHLLDGGFVARHGGDELAVLVAGDVSEAEALADRIVQAVERPYTLESMTVVVGCSIGICSRRDSTGPDDLMQRADIALDEAKRRGRGRAISYQPGMIEAIAERGHLDNALRGALAQGQFHLLYQPILSLADDSIVAFEALIRWTHPTRGLVSPAEFIPLAEENGCIVPIGQWVLDQACREAAGWPANQHVAVNVSAVQLRSPHIMAHVTGALARSGLPPHRLEIELTETALVEDGRQVAHTLAALRALGIRIAMDDFGTGYSSLAHLRDLPLDRIKIDRSFVASALEDKHSLAVIRAVAQMGRDMNVLTLAEGVENSDQLDLLREIGCDAVQGYFIGRPAPPPRGGAEFSWVHAA</sequence>
<keyword evidence="1" id="KW-1133">Transmembrane helix</keyword>
<evidence type="ECO:0000259" key="2">
    <source>
        <dbReference type="PROSITE" id="PS50883"/>
    </source>
</evidence>
<dbReference type="Gene3D" id="3.30.70.270">
    <property type="match status" value="1"/>
</dbReference>
<dbReference type="InterPro" id="IPR000160">
    <property type="entry name" value="GGDEF_dom"/>
</dbReference>
<dbReference type="InterPro" id="IPR052155">
    <property type="entry name" value="Biofilm_reg_signaling"/>
</dbReference>
<dbReference type="RefSeq" id="WP_238281051.1">
    <property type="nucleotide sequence ID" value="NZ_BPQL01000115.1"/>
</dbReference>
<dbReference type="SMART" id="SM00052">
    <property type="entry name" value="EAL"/>
    <property type="match status" value="1"/>
</dbReference>
<dbReference type="Gene3D" id="3.30.450.20">
    <property type="entry name" value="PAS domain"/>
    <property type="match status" value="1"/>
</dbReference>
<keyword evidence="1" id="KW-0472">Membrane</keyword>
<dbReference type="Pfam" id="PF00563">
    <property type="entry name" value="EAL"/>
    <property type="match status" value="1"/>
</dbReference>
<dbReference type="CDD" id="cd01949">
    <property type="entry name" value="GGDEF"/>
    <property type="match status" value="1"/>
</dbReference>
<gene>
    <name evidence="5" type="ORF">ABID43_000417</name>
</gene>
<evidence type="ECO:0000259" key="4">
    <source>
        <dbReference type="PROSITE" id="PS50924"/>
    </source>
</evidence>
<feature type="transmembrane region" description="Helical" evidence="1">
    <location>
        <begin position="172"/>
        <end position="194"/>
    </location>
</feature>
<dbReference type="Pfam" id="PF03707">
    <property type="entry name" value="MHYT"/>
    <property type="match status" value="1"/>
</dbReference>
<feature type="transmembrane region" description="Helical" evidence="1">
    <location>
        <begin position="140"/>
        <end position="160"/>
    </location>
</feature>
<evidence type="ECO:0000313" key="5">
    <source>
        <dbReference type="EMBL" id="MET3690898.1"/>
    </source>
</evidence>
<dbReference type="InterPro" id="IPR029787">
    <property type="entry name" value="Nucleotide_cyclase"/>
</dbReference>
<dbReference type="SUPFAM" id="SSF55785">
    <property type="entry name" value="PYP-like sensor domain (PAS domain)"/>
    <property type="match status" value="1"/>
</dbReference>
<feature type="domain" description="MHYT" evidence="4">
    <location>
        <begin position="12"/>
        <end position="195"/>
    </location>
</feature>
<accession>A0ABV2KZA0</accession>
<evidence type="ECO:0000313" key="6">
    <source>
        <dbReference type="Proteomes" id="UP001549145"/>
    </source>
</evidence>
<dbReference type="PROSITE" id="PS50883">
    <property type="entry name" value="EAL"/>
    <property type="match status" value="1"/>
</dbReference>
<dbReference type="SUPFAM" id="SSF141868">
    <property type="entry name" value="EAL domain-like"/>
    <property type="match status" value="1"/>
</dbReference>
<keyword evidence="6" id="KW-1185">Reference proteome</keyword>
<proteinExistence type="predicted"/>
<dbReference type="PANTHER" id="PTHR44757">
    <property type="entry name" value="DIGUANYLATE CYCLASE DGCP"/>
    <property type="match status" value="1"/>
</dbReference>
<dbReference type="PROSITE" id="PS50924">
    <property type="entry name" value="MHYT"/>
    <property type="match status" value="1"/>
</dbReference>
<dbReference type="InterPro" id="IPR035919">
    <property type="entry name" value="EAL_sf"/>
</dbReference>
<dbReference type="PROSITE" id="PS50887">
    <property type="entry name" value="GGDEF"/>
    <property type="match status" value="1"/>
</dbReference>
<feature type="transmembrane region" description="Helical" evidence="1">
    <location>
        <begin position="12"/>
        <end position="36"/>
    </location>
</feature>
<dbReference type="NCBIfam" id="TIGR00254">
    <property type="entry name" value="GGDEF"/>
    <property type="match status" value="1"/>
</dbReference>
<dbReference type="Pfam" id="PF12860">
    <property type="entry name" value="PAS_7"/>
    <property type="match status" value="1"/>
</dbReference>
<feature type="domain" description="EAL" evidence="2">
    <location>
        <begin position="533"/>
        <end position="783"/>
    </location>
</feature>
<feature type="domain" description="GGDEF" evidence="3">
    <location>
        <begin position="395"/>
        <end position="524"/>
    </location>
</feature>
<name>A0ABV2KZA0_9HYPH</name>
<feature type="transmembrane region" description="Helical" evidence="1">
    <location>
        <begin position="82"/>
        <end position="102"/>
    </location>
</feature>
<feature type="transmembrane region" description="Helical" evidence="1">
    <location>
        <begin position="114"/>
        <end position="134"/>
    </location>
</feature>
<dbReference type="InterPro" id="IPR043128">
    <property type="entry name" value="Rev_trsase/Diguanyl_cyclase"/>
</dbReference>
<dbReference type="Pfam" id="PF00990">
    <property type="entry name" value="GGDEF"/>
    <property type="match status" value="1"/>
</dbReference>
<comment type="caution">
    <text evidence="5">The sequence shown here is derived from an EMBL/GenBank/DDBJ whole genome shotgun (WGS) entry which is preliminary data.</text>
</comment>
<protein>
    <submittedName>
        <fullName evidence="5">Diguanylate cyclase (GGDEF)-like protein</fullName>
    </submittedName>
</protein>